<evidence type="ECO:0000313" key="11">
    <source>
        <dbReference type="Proteomes" id="UP000644507"/>
    </source>
</evidence>
<dbReference type="Pfam" id="PF13229">
    <property type="entry name" value="Beta_helix"/>
    <property type="match status" value="1"/>
</dbReference>
<evidence type="ECO:0000256" key="3">
    <source>
        <dbReference type="ARBA" id="ARBA00004613"/>
    </source>
</evidence>
<keyword evidence="7" id="KW-1015">Disulfide bond</keyword>
<evidence type="ECO:0000313" key="10">
    <source>
        <dbReference type="EMBL" id="GHC43609.1"/>
    </source>
</evidence>
<dbReference type="InterPro" id="IPR003368">
    <property type="entry name" value="POMP_repeat"/>
</dbReference>
<name>A0A918WFF1_9BACT</name>
<reference evidence="10" key="2">
    <citation type="submission" date="2020-09" db="EMBL/GenBank/DDBJ databases">
        <authorList>
            <person name="Sun Q."/>
            <person name="Kim S."/>
        </authorList>
    </citation>
    <scope>NUCLEOTIDE SEQUENCE</scope>
    <source>
        <strain evidence="10">KCTC 12988</strain>
    </source>
</reference>
<keyword evidence="11" id="KW-1185">Reference proteome</keyword>
<feature type="domain" description="LamG-like jellyroll fold" evidence="9">
    <location>
        <begin position="949"/>
        <end position="1089"/>
    </location>
</feature>
<dbReference type="Gene3D" id="2.160.20.10">
    <property type="entry name" value="Single-stranded right-handed beta-helix, Pectin lyase-like"/>
    <property type="match status" value="1"/>
</dbReference>
<dbReference type="InterPro" id="IPR011050">
    <property type="entry name" value="Pectin_lyase_fold/virulence"/>
</dbReference>
<dbReference type="Gene3D" id="2.60.120.380">
    <property type="match status" value="1"/>
</dbReference>
<evidence type="ECO:0000256" key="6">
    <source>
        <dbReference type="ARBA" id="ARBA00023136"/>
    </source>
</evidence>
<comment type="caution">
    <text evidence="10">The sequence shown here is derived from an EMBL/GenBank/DDBJ whole genome shotgun (WGS) entry which is preliminary data.</text>
</comment>
<organism evidence="10 11">
    <name type="scientific">Roseibacillus persicicus</name>
    <dbReference type="NCBI Taxonomy" id="454148"/>
    <lineage>
        <taxon>Bacteria</taxon>
        <taxon>Pseudomonadati</taxon>
        <taxon>Verrucomicrobiota</taxon>
        <taxon>Verrucomicrobiia</taxon>
        <taxon>Verrucomicrobiales</taxon>
        <taxon>Verrucomicrobiaceae</taxon>
        <taxon>Roseibacillus</taxon>
    </lineage>
</organism>
<keyword evidence="8" id="KW-0998">Cell outer membrane</keyword>
<dbReference type="PANTHER" id="PTHR11319:SF35">
    <property type="entry name" value="OUTER MEMBRANE PROTEIN PMPC-RELATED"/>
    <property type="match status" value="1"/>
</dbReference>
<dbReference type="Gene3D" id="2.60.120.200">
    <property type="match status" value="2"/>
</dbReference>
<dbReference type="RefSeq" id="WP_189567221.1">
    <property type="nucleotide sequence ID" value="NZ_BMXI01000002.1"/>
</dbReference>
<dbReference type="SUPFAM" id="SSF49899">
    <property type="entry name" value="Concanavalin A-like lectins/glucanases"/>
    <property type="match status" value="2"/>
</dbReference>
<evidence type="ECO:0000256" key="2">
    <source>
        <dbReference type="ARBA" id="ARBA00004442"/>
    </source>
</evidence>
<evidence type="ECO:0000256" key="1">
    <source>
        <dbReference type="ARBA" id="ARBA00004196"/>
    </source>
</evidence>
<feature type="domain" description="LamG-like jellyroll fold" evidence="9">
    <location>
        <begin position="32"/>
        <end position="167"/>
    </location>
</feature>
<sequence>MGQPEASLNSASALELQGDGHATALPGATISGNFTVEAWIRPDDISGSKTFFSTRTMTSNYGTTLKVRDGTEFIGHLGDAVEWKESGASVTQTYRAGEWIHVAYAVSPSDYSIYLNGSLAASGPLSGPAVLTDPNHPVSIGRDGMFGENFVGLIDELRIWDVTRTGEQIASTLRRSISAHTPGLESYWRMDTIAANGSLPDLKGAREATILGDNSDLTVSPGPIAGDDHGNDSTFASLLLPDIGVLRHGKIEEGNDQDWFEISVAESGTLEVWTTGNLDSKGTLYDGSTNEILATHDDINGSQDRNFRLVQELTPGSYYLMVNSAGTHTGDYLLHSNFHPGGLPFAFAQPVLSPGDAIIPIGLFDGRSSSSPEDGQNDAEKAIDRRLDTKYLNFGREYSGFIVTPRAQPAVVRGLVMATAIDEEGFDPVGWELFGTNDLITSTAHSEGLEERWSLISTSTTTLPSARATVGSLNIFENSTPYSSYKLLITNIKDPRLSAMQIGEVQFVTAIDLPPTQVTSLADSGEGSLREVISTLPEGEPITFDPSLSGGVLRFESGQIAIGHRQITIDASMLSEGLTLQANESARLFELDSESSLSLNGVNVTGANLPEFFSGGAIWMFGGNLTIENAAFYGNQASEGGAIYAMGTSNLTIRNTTFAHNQATTFGGAVRLIGTSEGLFENCTFSANRAGTDGGGLSSGGNVTIRNTIIAGNHADFGNADNFHHSGTETYEGANLIDVDALLAPLGFYGGSTPSMPPETNSLAINGATGSSIPTHDQNGFARHGGADIGATEHRPLSILAFDKEPEFDPANPYYDLAAWIPPGPVCLVEFSEDLQVFEPDPNAQTHFLGSEPDVAIWRLPLSQQRVFLRVAQYSTFINGLRAYWNFEGDATNSLYAHGDVAAGERLNGVALGDTSFVESGILGEAAFFDGNGDYVSVSGEIVEDAPDGSYSISAWFNPSVVPEGSTRMMVYETTPSYAISLGLREGSNSEDTQIQFFTQSSDADKIINYPVADNTLAGRLFHSLLTFDASTGKIAAYINGVEIGEAQNNGEIADFSGLNIGTYRNATGRWFHGAIDEIAVWNRVLSPAEVTLLYNGGQPTPLTP</sequence>
<reference evidence="10" key="1">
    <citation type="journal article" date="2014" name="Int. J. Syst. Evol. Microbiol.">
        <title>Complete genome sequence of Corynebacterium casei LMG S-19264T (=DSM 44701T), isolated from a smear-ripened cheese.</title>
        <authorList>
            <consortium name="US DOE Joint Genome Institute (JGI-PGF)"/>
            <person name="Walter F."/>
            <person name="Albersmeier A."/>
            <person name="Kalinowski J."/>
            <person name="Ruckert C."/>
        </authorList>
    </citation>
    <scope>NUCLEOTIDE SEQUENCE</scope>
    <source>
        <strain evidence="10">KCTC 12988</strain>
    </source>
</reference>
<dbReference type="InterPro" id="IPR039448">
    <property type="entry name" value="Beta_helix"/>
</dbReference>
<dbReference type="InterPro" id="IPR013320">
    <property type="entry name" value="ConA-like_dom_sf"/>
</dbReference>
<evidence type="ECO:0000259" key="9">
    <source>
        <dbReference type="SMART" id="SM00560"/>
    </source>
</evidence>
<dbReference type="Pfam" id="PF13385">
    <property type="entry name" value="Laminin_G_3"/>
    <property type="match status" value="2"/>
</dbReference>
<dbReference type="SMART" id="SM00560">
    <property type="entry name" value="LamGL"/>
    <property type="match status" value="2"/>
</dbReference>
<dbReference type="PANTHER" id="PTHR11319">
    <property type="entry name" value="G PROTEIN-COUPLED RECEPTOR-RELATED"/>
    <property type="match status" value="1"/>
</dbReference>
<evidence type="ECO:0000256" key="8">
    <source>
        <dbReference type="ARBA" id="ARBA00023237"/>
    </source>
</evidence>
<dbReference type="AlphaFoldDB" id="A0A918WFF1"/>
<dbReference type="NCBIfam" id="NF041518">
    <property type="entry name" value="choice_anch_Q"/>
    <property type="match status" value="1"/>
</dbReference>
<dbReference type="SUPFAM" id="SSF51126">
    <property type="entry name" value="Pectin lyase-like"/>
    <property type="match status" value="1"/>
</dbReference>
<dbReference type="InterPro" id="IPR006558">
    <property type="entry name" value="LamG-like"/>
</dbReference>
<keyword evidence="6" id="KW-0472">Membrane</keyword>
<dbReference type="GO" id="GO:0009279">
    <property type="term" value="C:cell outer membrane"/>
    <property type="evidence" value="ECO:0007669"/>
    <property type="project" value="UniProtKB-SubCell"/>
</dbReference>
<dbReference type="Proteomes" id="UP000644507">
    <property type="component" value="Unassembled WGS sequence"/>
</dbReference>
<proteinExistence type="predicted"/>
<keyword evidence="4" id="KW-0964">Secreted</keyword>
<evidence type="ECO:0000256" key="7">
    <source>
        <dbReference type="ARBA" id="ARBA00023157"/>
    </source>
</evidence>
<gene>
    <name evidence="10" type="ORF">GCM10007100_05970</name>
</gene>
<protein>
    <recommendedName>
        <fullName evidence="9">LamG-like jellyroll fold domain-containing protein</fullName>
    </recommendedName>
</protein>
<dbReference type="InterPro" id="IPR059226">
    <property type="entry name" value="Choice_anch_Q_dom"/>
</dbReference>
<dbReference type="NCBIfam" id="TIGR01376">
    <property type="entry name" value="POMP_repeat"/>
    <property type="match status" value="1"/>
</dbReference>
<evidence type="ECO:0000256" key="5">
    <source>
        <dbReference type="ARBA" id="ARBA00022729"/>
    </source>
</evidence>
<dbReference type="InterPro" id="IPR012334">
    <property type="entry name" value="Pectin_lyas_fold"/>
</dbReference>
<dbReference type="GO" id="GO:0005576">
    <property type="term" value="C:extracellular region"/>
    <property type="evidence" value="ECO:0007669"/>
    <property type="project" value="UniProtKB-SubCell"/>
</dbReference>
<comment type="subcellular location">
    <subcellularLocation>
        <location evidence="1">Cell envelope</location>
    </subcellularLocation>
    <subcellularLocation>
        <location evidence="2">Cell outer membrane</location>
    </subcellularLocation>
    <subcellularLocation>
        <location evidence="3">Secreted</location>
    </subcellularLocation>
</comment>
<keyword evidence="5" id="KW-0732">Signal</keyword>
<accession>A0A918WFF1</accession>
<dbReference type="EMBL" id="BMXI01000002">
    <property type="protein sequence ID" value="GHC43609.1"/>
    <property type="molecule type" value="Genomic_DNA"/>
</dbReference>
<evidence type="ECO:0000256" key="4">
    <source>
        <dbReference type="ARBA" id="ARBA00022525"/>
    </source>
</evidence>